<keyword evidence="3" id="KW-1185">Reference proteome</keyword>
<keyword evidence="1" id="KW-0472">Membrane</keyword>
<evidence type="ECO:0000313" key="2">
    <source>
        <dbReference type="EMBL" id="TDP58335.1"/>
    </source>
</evidence>
<proteinExistence type="predicted"/>
<gene>
    <name evidence="2" type="ORF">BC748_2374</name>
</gene>
<feature type="transmembrane region" description="Helical" evidence="1">
    <location>
        <begin position="6"/>
        <end position="25"/>
    </location>
</feature>
<keyword evidence="1" id="KW-0812">Transmembrane</keyword>
<comment type="caution">
    <text evidence="2">The sequence shown here is derived from an EMBL/GenBank/DDBJ whole genome shotgun (WGS) entry which is preliminary data.</text>
</comment>
<dbReference type="EMBL" id="SNXR01000015">
    <property type="protein sequence ID" value="TDP58335.1"/>
    <property type="molecule type" value="Genomic_DNA"/>
</dbReference>
<dbReference type="AlphaFoldDB" id="A0A4R6Q888"/>
<evidence type="ECO:0000313" key="3">
    <source>
        <dbReference type="Proteomes" id="UP000295260"/>
    </source>
</evidence>
<evidence type="ECO:0000256" key="1">
    <source>
        <dbReference type="SAM" id="Phobius"/>
    </source>
</evidence>
<sequence>MIYFLTFVFIALLTYIFYLTYNIHVNRVSFDTKLKALEEFVIQLNEEQKMQSNQLQISSELREKMKEINQTLNRNIFDINYQLFEDNYQKKK</sequence>
<keyword evidence="1" id="KW-1133">Transmembrane helix</keyword>
<dbReference type="OrthoDB" id="1375871at2"/>
<dbReference type="RefSeq" id="WP_133533604.1">
    <property type="nucleotide sequence ID" value="NZ_SNXR01000015.1"/>
</dbReference>
<dbReference type="Proteomes" id="UP000295260">
    <property type="component" value="Unassembled WGS sequence"/>
</dbReference>
<reference evidence="2 3" key="1">
    <citation type="submission" date="2019-03" db="EMBL/GenBank/DDBJ databases">
        <title>Genomic Encyclopedia of Archaeal and Bacterial Type Strains, Phase II (KMG-II): from individual species to whole genera.</title>
        <authorList>
            <person name="Goeker M."/>
        </authorList>
    </citation>
    <scope>NUCLEOTIDE SEQUENCE [LARGE SCALE GENOMIC DNA]</scope>
    <source>
        <strain evidence="2 3">DSM 25687</strain>
    </source>
</reference>
<name>A0A4R6Q888_9FLAO</name>
<protein>
    <submittedName>
        <fullName evidence="2">Uncharacterized protein</fullName>
    </submittedName>
</protein>
<organism evidence="2 3">
    <name type="scientific">Flavobacterium dankookense</name>
    <dbReference type="NCBI Taxonomy" id="706186"/>
    <lineage>
        <taxon>Bacteria</taxon>
        <taxon>Pseudomonadati</taxon>
        <taxon>Bacteroidota</taxon>
        <taxon>Flavobacteriia</taxon>
        <taxon>Flavobacteriales</taxon>
        <taxon>Flavobacteriaceae</taxon>
        <taxon>Flavobacterium</taxon>
    </lineage>
</organism>
<accession>A0A4R6Q888</accession>